<dbReference type="Pfam" id="PF01810">
    <property type="entry name" value="LysE"/>
    <property type="match status" value="1"/>
</dbReference>
<feature type="transmembrane region" description="Helical" evidence="6">
    <location>
        <begin position="135"/>
        <end position="156"/>
    </location>
</feature>
<protein>
    <recommendedName>
        <fullName evidence="9">Threonine/homoserine/homoserine lactone efflux protein</fullName>
    </recommendedName>
</protein>
<reference evidence="7 8" key="1">
    <citation type="journal article" date="2015" name="PLoS ONE">
        <title>Rice-Infecting Pseudomonas Genomes Are Highly Accessorized and Harbor Multiple Putative Virulence Mechanisms to Cause Sheath Brown Rot.</title>
        <authorList>
            <person name="Quibod I.L."/>
            <person name="Grande G."/>
            <person name="Oreiro E.G."/>
            <person name="Borja F.N."/>
            <person name="Dossa G.S."/>
            <person name="Mauleon R."/>
            <person name="Cruz C.V."/>
            <person name="Oliva R."/>
        </authorList>
    </citation>
    <scope>NUCLEOTIDE SEQUENCE [LARGE SCALE GENOMIC DNA]</scope>
    <source>
        <strain evidence="7 8">IRRI 6609</strain>
    </source>
</reference>
<keyword evidence="8" id="KW-1185">Reference proteome</keyword>
<keyword evidence="2" id="KW-1003">Cell membrane</keyword>
<keyword evidence="5 6" id="KW-0472">Membrane</keyword>
<evidence type="ECO:0000313" key="8">
    <source>
        <dbReference type="Proteomes" id="UP000037931"/>
    </source>
</evidence>
<dbReference type="GO" id="GO:0006865">
    <property type="term" value="P:amino acid transport"/>
    <property type="evidence" value="ECO:0007669"/>
    <property type="project" value="InterPro"/>
</dbReference>
<keyword evidence="4 6" id="KW-1133">Transmembrane helix</keyword>
<keyword evidence="3 6" id="KW-0812">Transmembrane</keyword>
<dbReference type="OrthoDB" id="6710777at2"/>
<feature type="transmembrane region" description="Helical" evidence="6">
    <location>
        <begin position="44"/>
        <end position="60"/>
    </location>
</feature>
<dbReference type="AlphaFoldDB" id="A0A0M9GCC7"/>
<feature type="transmembrane region" description="Helical" evidence="6">
    <location>
        <begin position="100"/>
        <end position="123"/>
    </location>
</feature>
<sequence>MYYVVIAMLTVLLVPGPTNSLLLQSGVIRGLGTYSLKLVLAEWTAYLIQITAWGVFIDALTQDHAWVVVLTKSLAVMFLFYISFKLWFSAQVDASGKPSAISVSAMFVATLTNPKGLFFASFVAPPGTFLHLQSYLEFMAVFSLVILPVALVWVSLGAFCERNFSAFLSGNRVNKFVSLVIGLFASMAFYNLASKVILA</sequence>
<evidence type="ECO:0000256" key="5">
    <source>
        <dbReference type="ARBA" id="ARBA00023136"/>
    </source>
</evidence>
<dbReference type="Proteomes" id="UP000037931">
    <property type="component" value="Unassembled WGS sequence"/>
</dbReference>
<evidence type="ECO:0000256" key="4">
    <source>
        <dbReference type="ARBA" id="ARBA00022989"/>
    </source>
</evidence>
<dbReference type="EMBL" id="JSYZ01000028">
    <property type="protein sequence ID" value="KPA87585.1"/>
    <property type="molecule type" value="Genomic_DNA"/>
</dbReference>
<dbReference type="InterPro" id="IPR001123">
    <property type="entry name" value="LeuE-type"/>
</dbReference>
<evidence type="ECO:0000256" key="6">
    <source>
        <dbReference type="SAM" id="Phobius"/>
    </source>
</evidence>
<dbReference type="PATRIC" id="fig|50340.43.peg.3687"/>
<feature type="transmembrane region" description="Helical" evidence="6">
    <location>
        <begin position="67"/>
        <end position="88"/>
    </location>
</feature>
<evidence type="ECO:0000313" key="7">
    <source>
        <dbReference type="EMBL" id="KPA87585.1"/>
    </source>
</evidence>
<name>A0A0M9GCC7_9PSED</name>
<organism evidence="7 8">
    <name type="scientific">Pseudomonas asplenii</name>
    <dbReference type="NCBI Taxonomy" id="53407"/>
    <lineage>
        <taxon>Bacteria</taxon>
        <taxon>Pseudomonadati</taxon>
        <taxon>Pseudomonadota</taxon>
        <taxon>Gammaproteobacteria</taxon>
        <taxon>Pseudomonadales</taxon>
        <taxon>Pseudomonadaceae</taxon>
        <taxon>Pseudomonas</taxon>
    </lineage>
</organism>
<proteinExistence type="predicted"/>
<gene>
    <name evidence="7" type="ORF">PF66_05968</name>
</gene>
<accession>A0A0M9GCC7</accession>
<evidence type="ECO:0008006" key="9">
    <source>
        <dbReference type="Google" id="ProtNLM"/>
    </source>
</evidence>
<dbReference type="RefSeq" id="WP_054064588.1">
    <property type="nucleotide sequence ID" value="NZ_JSYZ01000028.1"/>
</dbReference>
<evidence type="ECO:0000256" key="3">
    <source>
        <dbReference type="ARBA" id="ARBA00022692"/>
    </source>
</evidence>
<evidence type="ECO:0000256" key="1">
    <source>
        <dbReference type="ARBA" id="ARBA00004651"/>
    </source>
</evidence>
<comment type="subcellular location">
    <subcellularLocation>
        <location evidence="1">Cell membrane</location>
        <topology evidence="1">Multi-pass membrane protein</topology>
    </subcellularLocation>
</comment>
<dbReference type="GO" id="GO:0005886">
    <property type="term" value="C:plasma membrane"/>
    <property type="evidence" value="ECO:0007669"/>
    <property type="project" value="UniProtKB-SubCell"/>
</dbReference>
<feature type="transmembrane region" description="Helical" evidence="6">
    <location>
        <begin position="176"/>
        <end position="193"/>
    </location>
</feature>
<evidence type="ECO:0000256" key="2">
    <source>
        <dbReference type="ARBA" id="ARBA00022475"/>
    </source>
</evidence>
<comment type="caution">
    <text evidence="7">The sequence shown here is derived from an EMBL/GenBank/DDBJ whole genome shotgun (WGS) entry which is preliminary data.</text>
</comment>